<dbReference type="EMBL" id="ML977160">
    <property type="protein sequence ID" value="KAF1985774.1"/>
    <property type="molecule type" value="Genomic_DNA"/>
</dbReference>
<evidence type="ECO:0000313" key="2">
    <source>
        <dbReference type="Proteomes" id="UP000800041"/>
    </source>
</evidence>
<keyword evidence="2" id="KW-1185">Reference proteome</keyword>
<organism evidence="1 2">
    <name type="scientific">Aulographum hederae CBS 113979</name>
    <dbReference type="NCBI Taxonomy" id="1176131"/>
    <lineage>
        <taxon>Eukaryota</taxon>
        <taxon>Fungi</taxon>
        <taxon>Dikarya</taxon>
        <taxon>Ascomycota</taxon>
        <taxon>Pezizomycotina</taxon>
        <taxon>Dothideomycetes</taxon>
        <taxon>Pleosporomycetidae</taxon>
        <taxon>Aulographales</taxon>
        <taxon>Aulographaceae</taxon>
    </lineage>
</organism>
<name>A0A6G1GY82_9PEZI</name>
<protein>
    <submittedName>
        <fullName evidence="1">Uncharacterized protein</fullName>
    </submittedName>
</protein>
<reference evidence="1" key="1">
    <citation type="journal article" date="2020" name="Stud. Mycol.">
        <title>101 Dothideomycetes genomes: a test case for predicting lifestyles and emergence of pathogens.</title>
        <authorList>
            <person name="Haridas S."/>
            <person name="Albert R."/>
            <person name="Binder M."/>
            <person name="Bloem J."/>
            <person name="Labutti K."/>
            <person name="Salamov A."/>
            <person name="Andreopoulos B."/>
            <person name="Baker S."/>
            <person name="Barry K."/>
            <person name="Bills G."/>
            <person name="Bluhm B."/>
            <person name="Cannon C."/>
            <person name="Castanera R."/>
            <person name="Culley D."/>
            <person name="Daum C."/>
            <person name="Ezra D."/>
            <person name="Gonzalez J."/>
            <person name="Henrissat B."/>
            <person name="Kuo A."/>
            <person name="Liang C."/>
            <person name="Lipzen A."/>
            <person name="Lutzoni F."/>
            <person name="Magnuson J."/>
            <person name="Mondo S."/>
            <person name="Nolan M."/>
            <person name="Ohm R."/>
            <person name="Pangilinan J."/>
            <person name="Park H.-J."/>
            <person name="Ramirez L."/>
            <person name="Alfaro M."/>
            <person name="Sun H."/>
            <person name="Tritt A."/>
            <person name="Yoshinaga Y."/>
            <person name="Zwiers L.-H."/>
            <person name="Turgeon B."/>
            <person name="Goodwin S."/>
            <person name="Spatafora J."/>
            <person name="Crous P."/>
            <person name="Grigoriev I."/>
        </authorList>
    </citation>
    <scope>NUCLEOTIDE SEQUENCE</scope>
    <source>
        <strain evidence="1">CBS 113979</strain>
    </source>
</reference>
<gene>
    <name evidence="1" type="ORF">K402DRAFT_454776</name>
</gene>
<dbReference type="AlphaFoldDB" id="A0A6G1GY82"/>
<sequence>MDPSVKLANTITQPKFAYSTMVPAVPEHDVPWNESYLDPKNRVKDLGTPEKPSWQVHGVDPDGARFFVIRDFAIFKGSRQIQIHIPDLADHPYAVRIGLQSAQSVVAQGEAVCKLDFTRILVQGLHRWSANIPGFEQMYLDLPFGSCIVIEELHVDIYTWRIQVVPQYDTERSWVSIERQCQLWHFDEEKWPKCLDVDQICRHRQSHEAISLVSVVDEPLSTLFIFKSVLHEPNYLYHELKLLLTMGSHENIMIPPPYVVKKR</sequence>
<proteinExistence type="predicted"/>
<accession>A0A6G1GY82</accession>
<dbReference type="OrthoDB" id="4062651at2759"/>
<dbReference type="Proteomes" id="UP000800041">
    <property type="component" value="Unassembled WGS sequence"/>
</dbReference>
<evidence type="ECO:0000313" key="1">
    <source>
        <dbReference type="EMBL" id="KAF1985774.1"/>
    </source>
</evidence>